<dbReference type="InterPro" id="IPR058240">
    <property type="entry name" value="rSAM_sf"/>
</dbReference>
<dbReference type="SUPFAM" id="SSF102114">
    <property type="entry name" value="Radical SAM enzymes"/>
    <property type="match status" value="1"/>
</dbReference>
<evidence type="ECO:0000256" key="4">
    <source>
        <dbReference type="ARBA" id="ARBA00023004"/>
    </source>
</evidence>
<sequence length="403" mass="44760">MILLPETDLKAEILTRGVVFTDAAIDCALRSGAKGQNLVYNAPKNFAENRPQELFLQCEDGYRTVVSCVSAHGKLEPVMVDVSASGELLCRIGEHSASKQVKVSFVKQPEYYAQRLANDELAQKYISACGYDELNIIPWKGCLISSVCRFCGVNNVAVKNPNDALHAAHLRSGVLSWEAARAPYLANLSESIELALQADCYSDHMHVILISGNLPDNQLNQQTDIYCDIANHIKKQVAHKCTEGIVAVITPPHDLSRVDKLKEAGVRIVVFNLEVGNDPWFSKYCPGKSALGRDFFIDRLKYAAQVFGRGNSWTNFVLGLEPIEKLLELCEELAGYGIVSSANVLHVDEGSRLDVDPPSKDTVIEFFYALSKINRRYGFDAFYCAKALRTSLSNEFQDQRFIL</sequence>
<dbReference type="InterPro" id="IPR007197">
    <property type="entry name" value="rSAM"/>
</dbReference>
<keyword evidence="2" id="KW-0949">S-adenosyl-L-methionine</keyword>
<evidence type="ECO:0008006" key="8">
    <source>
        <dbReference type="Google" id="ProtNLM"/>
    </source>
</evidence>
<keyword evidence="3" id="KW-0479">Metal-binding</keyword>
<organism evidence="6 7">
    <name type="scientific">Acetobacter aceti</name>
    <dbReference type="NCBI Taxonomy" id="435"/>
    <lineage>
        <taxon>Bacteria</taxon>
        <taxon>Pseudomonadati</taxon>
        <taxon>Pseudomonadota</taxon>
        <taxon>Alphaproteobacteria</taxon>
        <taxon>Acetobacterales</taxon>
        <taxon>Acetobacteraceae</taxon>
        <taxon>Acetobacter</taxon>
        <taxon>Acetobacter subgen. Acetobacter</taxon>
    </lineage>
</organism>
<dbReference type="InterPro" id="IPR013785">
    <property type="entry name" value="Aldolase_TIM"/>
</dbReference>
<evidence type="ECO:0000256" key="3">
    <source>
        <dbReference type="ARBA" id="ARBA00022723"/>
    </source>
</evidence>
<dbReference type="GO" id="GO:0051536">
    <property type="term" value="F:iron-sulfur cluster binding"/>
    <property type="evidence" value="ECO:0007669"/>
    <property type="project" value="UniProtKB-KW"/>
</dbReference>
<comment type="cofactor">
    <cofactor evidence="1">
        <name>[4Fe-4S] cluster</name>
        <dbReference type="ChEBI" id="CHEBI:49883"/>
    </cofactor>
</comment>
<keyword evidence="5" id="KW-0411">Iron-sulfur</keyword>
<proteinExistence type="predicted"/>
<dbReference type="Proteomes" id="UP000515220">
    <property type="component" value="Chromosome"/>
</dbReference>
<accession>A0A6S6PQA5</accession>
<reference evidence="6 7" key="1">
    <citation type="submission" date="2020-07" db="EMBL/GenBank/DDBJ databases">
        <title>Complete Genome Sequence of an acetic acid bacterium, Acetobacter aceti JCM20276.</title>
        <authorList>
            <person name="Hirose Y."/>
            <person name="Mihara H."/>
        </authorList>
    </citation>
    <scope>NUCLEOTIDE SEQUENCE [LARGE SCALE GENOMIC DNA]</scope>
    <source>
        <strain evidence="6 7">JCM20276</strain>
    </source>
</reference>
<protein>
    <recommendedName>
        <fullName evidence="8">Radical SAM core domain-containing protein</fullName>
    </recommendedName>
</protein>
<dbReference type="GO" id="GO:0046872">
    <property type="term" value="F:metal ion binding"/>
    <property type="evidence" value="ECO:0007669"/>
    <property type="project" value="UniProtKB-KW"/>
</dbReference>
<dbReference type="Gene3D" id="3.20.20.70">
    <property type="entry name" value="Aldolase class I"/>
    <property type="match status" value="1"/>
</dbReference>
<dbReference type="EMBL" id="AP023326">
    <property type="protein sequence ID" value="BCI68795.1"/>
    <property type="molecule type" value="Genomic_DNA"/>
</dbReference>
<gene>
    <name evidence="6" type="ORF">AAJCM20276_34190</name>
</gene>
<evidence type="ECO:0000313" key="6">
    <source>
        <dbReference type="EMBL" id="BCI68795.1"/>
    </source>
</evidence>
<dbReference type="GO" id="GO:0003824">
    <property type="term" value="F:catalytic activity"/>
    <property type="evidence" value="ECO:0007669"/>
    <property type="project" value="InterPro"/>
</dbReference>
<dbReference type="NCBIfam" id="NF045502">
    <property type="entry name" value="variant_rSAM"/>
    <property type="match status" value="1"/>
</dbReference>
<name>A0A6S6PQA5_ACEAC</name>
<evidence type="ECO:0000256" key="5">
    <source>
        <dbReference type="ARBA" id="ARBA00023014"/>
    </source>
</evidence>
<keyword evidence="4" id="KW-0408">Iron</keyword>
<evidence type="ECO:0000313" key="7">
    <source>
        <dbReference type="Proteomes" id="UP000515220"/>
    </source>
</evidence>
<dbReference type="RefSeq" id="WP_099349330.1">
    <property type="nucleotide sequence ID" value="NZ_AP023326.1"/>
</dbReference>
<evidence type="ECO:0000256" key="1">
    <source>
        <dbReference type="ARBA" id="ARBA00001966"/>
    </source>
</evidence>
<evidence type="ECO:0000256" key="2">
    <source>
        <dbReference type="ARBA" id="ARBA00022691"/>
    </source>
</evidence>
<dbReference type="SFLD" id="SFLDS00029">
    <property type="entry name" value="Radical_SAM"/>
    <property type="match status" value="1"/>
</dbReference>
<dbReference type="AlphaFoldDB" id="A0A6S6PQA5"/>